<gene>
    <name evidence="5" type="ORF">SI8410_05006517</name>
</gene>
<evidence type="ECO:0000256" key="3">
    <source>
        <dbReference type="RuleBase" id="RU003616"/>
    </source>
</evidence>
<dbReference type="Proteomes" id="UP000663760">
    <property type="component" value="Chromosome 5"/>
</dbReference>
<dbReference type="InterPro" id="IPR008978">
    <property type="entry name" value="HSP20-like_chaperone"/>
</dbReference>
<accession>A0A7I8KF51</accession>
<sequence>MTSLIPWRGGGGRAFDPVFSEVWDPSVVGGGWLREPGWRGRDETTAIAHTFVDWRETSEAHIFRADIPGVRREEVKVHVEDGNILEISGERSKEEEQGTDTWHRVERRRGKFRRRFRLPNDADMDAVRSSLEHGVLTVTVPKRLGAVGGQPTVRAIDIS</sequence>
<dbReference type="CDD" id="cd06472">
    <property type="entry name" value="ACD_ScHsp26_like"/>
    <property type="match status" value="1"/>
</dbReference>
<dbReference type="Pfam" id="PF00011">
    <property type="entry name" value="HSP20"/>
    <property type="match status" value="1"/>
</dbReference>
<protein>
    <recommendedName>
        <fullName evidence="4">SHSP domain-containing protein</fullName>
    </recommendedName>
</protein>
<name>A0A7I8KF51_SPIIN</name>
<dbReference type="PROSITE" id="PS01031">
    <property type="entry name" value="SHSP"/>
    <property type="match status" value="1"/>
</dbReference>
<dbReference type="OrthoDB" id="775833at2759"/>
<organism evidence="5 6">
    <name type="scientific">Spirodela intermedia</name>
    <name type="common">Intermediate duckweed</name>
    <dbReference type="NCBI Taxonomy" id="51605"/>
    <lineage>
        <taxon>Eukaryota</taxon>
        <taxon>Viridiplantae</taxon>
        <taxon>Streptophyta</taxon>
        <taxon>Embryophyta</taxon>
        <taxon>Tracheophyta</taxon>
        <taxon>Spermatophyta</taxon>
        <taxon>Magnoliopsida</taxon>
        <taxon>Liliopsida</taxon>
        <taxon>Araceae</taxon>
        <taxon>Lemnoideae</taxon>
        <taxon>Spirodela</taxon>
    </lineage>
</organism>
<keyword evidence="1" id="KW-0346">Stress response</keyword>
<feature type="domain" description="SHSP" evidence="4">
    <location>
        <begin position="43"/>
        <end position="159"/>
    </location>
</feature>
<keyword evidence="6" id="KW-1185">Reference proteome</keyword>
<proteinExistence type="inferred from homology"/>
<dbReference type="InterPro" id="IPR002068">
    <property type="entry name" value="A-crystallin/Hsp20_dom"/>
</dbReference>
<dbReference type="PANTHER" id="PTHR11527">
    <property type="entry name" value="HEAT-SHOCK PROTEIN 20 FAMILY MEMBER"/>
    <property type="match status" value="1"/>
</dbReference>
<comment type="similarity">
    <text evidence="2 3">Belongs to the small heat shock protein (HSP20) family.</text>
</comment>
<dbReference type="Gene3D" id="2.60.40.790">
    <property type="match status" value="1"/>
</dbReference>
<dbReference type="AlphaFoldDB" id="A0A7I8KF51"/>
<reference evidence="5" key="1">
    <citation type="submission" date="2020-02" db="EMBL/GenBank/DDBJ databases">
        <authorList>
            <person name="Scholz U."/>
            <person name="Mascher M."/>
            <person name="Fiebig A."/>
        </authorList>
    </citation>
    <scope>NUCLEOTIDE SEQUENCE</scope>
</reference>
<evidence type="ECO:0000259" key="4">
    <source>
        <dbReference type="PROSITE" id="PS01031"/>
    </source>
</evidence>
<evidence type="ECO:0000313" key="5">
    <source>
        <dbReference type="EMBL" id="CAA7395854.1"/>
    </source>
</evidence>
<evidence type="ECO:0000256" key="1">
    <source>
        <dbReference type="ARBA" id="ARBA00023016"/>
    </source>
</evidence>
<dbReference type="SUPFAM" id="SSF49764">
    <property type="entry name" value="HSP20-like chaperones"/>
    <property type="match status" value="1"/>
</dbReference>
<dbReference type="EMBL" id="LR746268">
    <property type="protein sequence ID" value="CAA7395854.1"/>
    <property type="molecule type" value="Genomic_DNA"/>
</dbReference>
<dbReference type="InterPro" id="IPR031107">
    <property type="entry name" value="Small_HSP"/>
</dbReference>
<evidence type="ECO:0000313" key="6">
    <source>
        <dbReference type="Proteomes" id="UP000663760"/>
    </source>
</evidence>
<evidence type="ECO:0000256" key="2">
    <source>
        <dbReference type="PROSITE-ProRule" id="PRU00285"/>
    </source>
</evidence>